<evidence type="ECO:0000259" key="7">
    <source>
        <dbReference type="Pfam" id="PF04024"/>
    </source>
</evidence>
<evidence type="ECO:0000313" key="9">
    <source>
        <dbReference type="Proteomes" id="UP000254467"/>
    </source>
</evidence>
<name>A0A376CPG8_9CORY</name>
<evidence type="ECO:0000256" key="5">
    <source>
        <dbReference type="ARBA" id="ARBA00023136"/>
    </source>
</evidence>
<dbReference type="InterPro" id="IPR052027">
    <property type="entry name" value="PspC"/>
</dbReference>
<evidence type="ECO:0000256" key="3">
    <source>
        <dbReference type="ARBA" id="ARBA00022692"/>
    </source>
</evidence>
<organism evidence="8 9">
    <name type="scientific">Corynebacterium pilosum</name>
    <dbReference type="NCBI Taxonomy" id="35756"/>
    <lineage>
        <taxon>Bacteria</taxon>
        <taxon>Bacillati</taxon>
        <taxon>Actinomycetota</taxon>
        <taxon>Actinomycetes</taxon>
        <taxon>Mycobacteriales</taxon>
        <taxon>Corynebacteriaceae</taxon>
        <taxon>Corynebacterium</taxon>
    </lineage>
</organism>
<dbReference type="EMBL" id="UFXQ01000001">
    <property type="protein sequence ID" value="STC70195.1"/>
    <property type="molecule type" value="Genomic_DNA"/>
</dbReference>
<keyword evidence="5 6" id="KW-0472">Membrane</keyword>
<gene>
    <name evidence="8" type="ORF">NCTC11862_02004</name>
</gene>
<dbReference type="STRING" id="35756.GCA_001044155_02228"/>
<dbReference type="PANTHER" id="PTHR33885:SF3">
    <property type="entry name" value="PHAGE SHOCK PROTEIN C"/>
    <property type="match status" value="1"/>
</dbReference>
<evidence type="ECO:0000256" key="1">
    <source>
        <dbReference type="ARBA" id="ARBA00004162"/>
    </source>
</evidence>
<evidence type="ECO:0000256" key="4">
    <source>
        <dbReference type="ARBA" id="ARBA00022989"/>
    </source>
</evidence>
<dbReference type="PANTHER" id="PTHR33885">
    <property type="entry name" value="PHAGE SHOCK PROTEIN C"/>
    <property type="match status" value="1"/>
</dbReference>
<keyword evidence="4 6" id="KW-1133">Transmembrane helix</keyword>
<feature type="transmembrane region" description="Helical" evidence="6">
    <location>
        <begin position="45"/>
        <end position="68"/>
    </location>
</feature>
<keyword evidence="3 6" id="KW-0812">Transmembrane</keyword>
<feature type="domain" description="Phage shock protein PspC N-terminal" evidence="7">
    <location>
        <begin position="14"/>
        <end position="70"/>
    </location>
</feature>
<keyword evidence="9" id="KW-1185">Reference proteome</keyword>
<dbReference type="GO" id="GO:0005886">
    <property type="term" value="C:plasma membrane"/>
    <property type="evidence" value="ECO:0007669"/>
    <property type="project" value="UniProtKB-SubCell"/>
</dbReference>
<proteinExistence type="predicted"/>
<dbReference type="RefSeq" id="WP_018580878.1">
    <property type="nucleotide sequence ID" value="NZ_LDYD01000008.1"/>
</dbReference>
<evidence type="ECO:0000256" key="6">
    <source>
        <dbReference type="SAM" id="Phobius"/>
    </source>
</evidence>
<evidence type="ECO:0000256" key="2">
    <source>
        <dbReference type="ARBA" id="ARBA00022475"/>
    </source>
</evidence>
<dbReference type="Pfam" id="PF04024">
    <property type="entry name" value="PspC"/>
    <property type="match status" value="1"/>
</dbReference>
<dbReference type="Proteomes" id="UP000254467">
    <property type="component" value="Unassembled WGS sequence"/>
</dbReference>
<dbReference type="InterPro" id="IPR007168">
    <property type="entry name" value="Phageshock_PspC_N"/>
</dbReference>
<accession>A0A376CPG8</accession>
<keyword evidence="2" id="KW-1003">Cell membrane</keyword>
<evidence type="ECO:0000313" key="8">
    <source>
        <dbReference type="EMBL" id="STC70195.1"/>
    </source>
</evidence>
<sequence>MTSAHNPHDNVFNRRLVRSQTDRYIAGVCGGIAETYDINATLVRLLFVVATLLGFSGVILYIAAWILMPAVWRQPD</sequence>
<comment type="subcellular location">
    <subcellularLocation>
        <location evidence="1">Cell membrane</location>
        <topology evidence="1">Single-pass membrane protein</topology>
    </subcellularLocation>
</comment>
<reference evidence="8 9" key="1">
    <citation type="submission" date="2018-06" db="EMBL/GenBank/DDBJ databases">
        <authorList>
            <consortium name="Pathogen Informatics"/>
            <person name="Doyle S."/>
        </authorList>
    </citation>
    <scope>NUCLEOTIDE SEQUENCE [LARGE SCALE GENOMIC DNA]</scope>
    <source>
        <strain evidence="8 9">NCTC11862</strain>
    </source>
</reference>
<dbReference type="OrthoDB" id="7359894at2"/>
<protein>
    <submittedName>
        <fullName evidence="8">Phage shock protein C</fullName>
    </submittedName>
</protein>
<dbReference type="AlphaFoldDB" id="A0A376CPG8"/>